<dbReference type="SUPFAM" id="SSF56935">
    <property type="entry name" value="Porins"/>
    <property type="match status" value="1"/>
</dbReference>
<dbReference type="InterPro" id="IPR008969">
    <property type="entry name" value="CarboxyPept-like_regulatory"/>
</dbReference>
<dbReference type="Gene3D" id="2.40.170.20">
    <property type="entry name" value="TonB-dependent receptor, beta-barrel domain"/>
    <property type="match status" value="1"/>
</dbReference>
<evidence type="ECO:0000313" key="13">
    <source>
        <dbReference type="EMBL" id="KAB4449848.1"/>
    </source>
</evidence>
<evidence type="ECO:0000256" key="3">
    <source>
        <dbReference type="ARBA" id="ARBA00022452"/>
    </source>
</evidence>
<dbReference type="InterPro" id="IPR039426">
    <property type="entry name" value="TonB-dep_rcpt-like"/>
</dbReference>
<gene>
    <name evidence="16" type="ORF">DW780_02480</name>
    <name evidence="14" type="ORF">GAN91_13675</name>
    <name evidence="13" type="ORF">GAN93_17340</name>
    <name evidence="17" type="ORF">KQP68_06700</name>
    <name evidence="18" type="ORF">KQP74_14825</name>
    <name evidence="15" type="ORF">PO127_02495</name>
</gene>
<accession>A0A414HTN4</accession>
<dbReference type="EMBL" id="WCRY01000012">
    <property type="protein sequence ID" value="KAB4481327.1"/>
    <property type="molecule type" value="Genomic_DNA"/>
</dbReference>
<feature type="domain" description="TonB-dependent receptor plug" evidence="12">
    <location>
        <begin position="127"/>
        <end position="232"/>
    </location>
</feature>
<evidence type="ECO:0000313" key="17">
    <source>
        <dbReference type="EMBL" id="UYU67961.1"/>
    </source>
</evidence>
<name>A0A414HTN4_BACT4</name>
<dbReference type="InterPro" id="IPR036942">
    <property type="entry name" value="Beta-barrel_TonB_sf"/>
</dbReference>
<dbReference type="InterPro" id="IPR012910">
    <property type="entry name" value="Plug_dom"/>
</dbReference>
<keyword evidence="10" id="KW-0732">Signal</keyword>
<dbReference type="EMBL" id="WCSB01000018">
    <property type="protein sequence ID" value="KAB4449848.1"/>
    <property type="molecule type" value="Genomic_DNA"/>
</dbReference>
<dbReference type="Gene3D" id="2.170.130.10">
    <property type="entry name" value="TonB-dependent receptor, plug domain"/>
    <property type="match status" value="1"/>
</dbReference>
<keyword evidence="7 8" id="KW-0998">Cell outer membrane</keyword>
<dbReference type="EMBL" id="CP083680">
    <property type="protein sequence ID" value="UYU67961.1"/>
    <property type="molecule type" value="Genomic_DNA"/>
</dbReference>
<evidence type="ECO:0000259" key="11">
    <source>
        <dbReference type="Pfam" id="PF00593"/>
    </source>
</evidence>
<dbReference type="AlphaFoldDB" id="A0A414HTN4"/>
<evidence type="ECO:0000313" key="16">
    <source>
        <dbReference type="EMBL" id="RHD90848.1"/>
    </source>
</evidence>
<reference evidence="16 19" key="1">
    <citation type="submission" date="2018-08" db="EMBL/GenBank/DDBJ databases">
        <title>A genome reference for cultivated species of the human gut microbiota.</title>
        <authorList>
            <person name="Zou Y."/>
            <person name="Xue W."/>
            <person name="Luo G."/>
        </authorList>
    </citation>
    <scope>NUCLEOTIDE SEQUENCE [LARGE SCALE GENOMIC DNA]</scope>
    <source>
        <strain evidence="16 19">AM30-26</strain>
    </source>
</reference>
<dbReference type="GO" id="GO:0009279">
    <property type="term" value="C:cell outer membrane"/>
    <property type="evidence" value="ECO:0007669"/>
    <property type="project" value="UniProtKB-SubCell"/>
</dbReference>
<evidence type="ECO:0000256" key="7">
    <source>
        <dbReference type="ARBA" id="ARBA00023237"/>
    </source>
</evidence>
<evidence type="ECO:0000256" key="10">
    <source>
        <dbReference type="SAM" id="SignalP"/>
    </source>
</evidence>
<evidence type="ECO:0000256" key="5">
    <source>
        <dbReference type="ARBA" id="ARBA00023077"/>
    </source>
</evidence>
<dbReference type="Proteomes" id="UP000284785">
    <property type="component" value="Unassembled WGS sequence"/>
</dbReference>
<dbReference type="EMBL" id="QSJP01000002">
    <property type="protein sequence ID" value="RHD90848.1"/>
    <property type="molecule type" value="Genomic_DNA"/>
</dbReference>
<dbReference type="EMBL" id="CP083685">
    <property type="protein sequence ID" value="UYU89225.1"/>
    <property type="molecule type" value="Genomic_DNA"/>
</dbReference>
<dbReference type="PROSITE" id="PS52016">
    <property type="entry name" value="TONB_DEPENDENT_REC_3"/>
    <property type="match status" value="1"/>
</dbReference>
<dbReference type="Gene3D" id="2.60.40.1120">
    <property type="entry name" value="Carboxypeptidase-like, regulatory domain"/>
    <property type="match status" value="1"/>
</dbReference>
<keyword evidence="16" id="KW-0675">Receptor</keyword>
<dbReference type="NCBIfam" id="TIGR04057">
    <property type="entry name" value="SusC_RagA_signa"/>
    <property type="match status" value="1"/>
</dbReference>
<comment type="similarity">
    <text evidence="8 9">Belongs to the TonB-dependent receptor family.</text>
</comment>
<evidence type="ECO:0000259" key="12">
    <source>
        <dbReference type="Pfam" id="PF07715"/>
    </source>
</evidence>
<keyword evidence="3 8" id="KW-1134">Transmembrane beta strand</keyword>
<evidence type="ECO:0000313" key="14">
    <source>
        <dbReference type="EMBL" id="KAB4481327.1"/>
    </source>
</evidence>
<feature type="chain" id="PRO_5044397859" evidence="10">
    <location>
        <begin position="30"/>
        <end position="1051"/>
    </location>
</feature>
<dbReference type="NCBIfam" id="TIGR04056">
    <property type="entry name" value="OMP_RagA_SusC"/>
    <property type="match status" value="1"/>
</dbReference>
<sequence length="1051" mass="116788">MMEQCFKQKSSFRTIRIILFSLSMLFAYATNGYAQNMVRGVVTDVTGDPLPGVSVVVKGTTTGTTTDIDGRYSINASNTATLEFSYIGMNKQEIKVNGRSTINIILKEDVANLDEVVVVGYGTQKKAHLTGSVATVSQKDMLKTTASNMSQTLVGKLPGLITQQSLGQPGSDDVSILIRGYSSFSGSGTVLVLVDGVERAMGQVDPNDVESVTILKDAASCAVYGMKAANGVVLVTTKHGQEGKTDITYRGSMTLSHATTLPKMMNGTQYMQWYNLARKLDNNGVDNPYFTDEEIAATYNGDPTDGFENTDWTSDLYKTTLMHQHNLSINGGSNKVRYFISGGYLHQDGIIKGNKNERSNFRSNIDVQATKDIKVSLNTAALIKDYYQPGGYSYGNQQAYSIFHQLLYSIPFVPKEYEGYPTSAYRGATSAANPIYGSANSGFQESRRVRIESSANVEYTAPFLKGLKANMFISWDWQDLASKTFAYAYSVNAYDSSTKSYSYVQSANLLADGNLYQGDQKSQQVILRPTISYNNKFGLHDVGALFLYEQTQVKSSALNASRTDYDLFDLPEISLGDAQTATNSGSSGKSAYAAYVGRLNYAYANKYLAEASFRYDGSYKFAKGHRWGFFPSVSLGWVMSEEDFFKDALPKIDYFKLRGSFGILGSDNVSAFLYRKSYSYTNNGVVFGSTPNTQGTLSNTVAYPNERLTWEKTKSYNLGFDLSAWNGLLGVEFDVFYKYTYDILQSVSNIYPPSLGGHYPSSENTGTFDNRGFEIALKHRNRIGEFSYSLNGNLSYAHNRILSRTQADNTLPWQSVLGSSVGELWGLKALGLYQSEEEIANSPQVSWNTPRVGDIKYADINGDGKIDSNDRIKISRGIRPEMMFALMADANYKGFDLSVQFQGAALCDKMLQYSWQDLNGATDMTPMTRPWYANWDNAPLYLVENSWRPDHTNAEYPRLTVSSVSHSNNAQQSDFWKRNGAYLRLKNVTLGYTLPKAWTNKMGLSNIRVYANGTNLLTFTDFKYIDPESTNVATGYYPQQRTFSFGIDVRF</sequence>
<evidence type="ECO:0000313" key="19">
    <source>
        <dbReference type="Proteomes" id="UP000284785"/>
    </source>
</evidence>
<dbReference type="OMA" id="ENSWRPD"/>
<keyword evidence="2 8" id="KW-0813">Transport</keyword>
<evidence type="ECO:0000256" key="4">
    <source>
        <dbReference type="ARBA" id="ARBA00022692"/>
    </source>
</evidence>
<dbReference type="InterPro" id="IPR023997">
    <property type="entry name" value="TonB-dep_OMP_SusC/RagA_CS"/>
</dbReference>
<evidence type="ECO:0000313" key="22">
    <source>
        <dbReference type="Proteomes" id="UP001156218"/>
    </source>
</evidence>
<evidence type="ECO:0000313" key="21">
    <source>
        <dbReference type="Proteomes" id="UP000460317"/>
    </source>
</evidence>
<keyword evidence="5 9" id="KW-0798">TonB box</keyword>
<dbReference type="InterPro" id="IPR023996">
    <property type="entry name" value="TonB-dep_OMP_SusC/RagA"/>
</dbReference>
<dbReference type="Proteomes" id="UP000436858">
    <property type="component" value="Unassembled WGS sequence"/>
</dbReference>
<dbReference type="FunFam" id="2.170.130.10:FF:000003">
    <property type="entry name" value="SusC/RagA family TonB-linked outer membrane protein"/>
    <property type="match status" value="1"/>
</dbReference>
<dbReference type="FunFam" id="2.60.40.1120:FF:000003">
    <property type="entry name" value="Outer membrane protein Omp121"/>
    <property type="match status" value="1"/>
</dbReference>
<reference evidence="20 21" key="2">
    <citation type="journal article" date="2019" name="Nat. Med.">
        <title>A library of human gut bacterial isolates paired with longitudinal multiomics data enables mechanistic microbiome research.</title>
        <authorList>
            <person name="Poyet M."/>
            <person name="Groussin M."/>
            <person name="Gibbons S.M."/>
            <person name="Avila-Pacheco J."/>
            <person name="Jiang X."/>
            <person name="Kearney S.M."/>
            <person name="Perrotta A.R."/>
            <person name="Berdy B."/>
            <person name="Zhao S."/>
            <person name="Lieberman T.D."/>
            <person name="Swanson P.K."/>
            <person name="Smith M."/>
            <person name="Roesemann S."/>
            <person name="Alexander J.E."/>
            <person name="Rich S.A."/>
            <person name="Livny J."/>
            <person name="Vlamakis H."/>
            <person name="Clish C."/>
            <person name="Bullock K."/>
            <person name="Deik A."/>
            <person name="Scott J."/>
            <person name="Pierce K.A."/>
            <person name="Xavier R.J."/>
            <person name="Alm E.J."/>
        </authorList>
    </citation>
    <scope>NUCLEOTIDE SEQUENCE [LARGE SCALE GENOMIC DNA]</scope>
    <source>
        <strain evidence="14 20">BIOML-A162</strain>
        <strain evidence="13 21">BIOML-A165</strain>
    </source>
</reference>
<keyword evidence="6 8" id="KW-0472">Membrane</keyword>
<evidence type="ECO:0000313" key="20">
    <source>
        <dbReference type="Proteomes" id="UP000436858"/>
    </source>
</evidence>
<evidence type="ECO:0000256" key="1">
    <source>
        <dbReference type="ARBA" id="ARBA00004571"/>
    </source>
</evidence>
<keyword evidence="4 8" id="KW-0812">Transmembrane</keyword>
<reference evidence="17 22" key="3">
    <citation type="submission" date="2021-06" db="EMBL/GenBank/DDBJ databases">
        <title>Interrogation of the integrated mobile genetic elements in gut-associated Bacteroides with a consensus prediction approach.</title>
        <authorList>
            <person name="Campbell D.E."/>
            <person name="Leigh J.R."/>
            <person name="Kim T."/>
            <person name="England W."/>
            <person name="Whitaker R.J."/>
            <person name="Degnan P.H."/>
        </authorList>
    </citation>
    <scope>NUCLEOTIDE SEQUENCE</scope>
    <source>
        <strain evidence="18">VPI-3443</strain>
        <strain evidence="17 22">WAL8669</strain>
    </source>
</reference>
<dbReference type="Proteomes" id="UP001217776">
    <property type="component" value="Unassembled WGS sequence"/>
</dbReference>
<dbReference type="SUPFAM" id="SSF49464">
    <property type="entry name" value="Carboxypeptidase regulatory domain-like"/>
    <property type="match status" value="1"/>
</dbReference>
<evidence type="ECO:0000256" key="2">
    <source>
        <dbReference type="ARBA" id="ARBA00022448"/>
    </source>
</evidence>
<feature type="signal peptide" evidence="10">
    <location>
        <begin position="1"/>
        <end position="29"/>
    </location>
</feature>
<dbReference type="Proteomes" id="UP000460317">
    <property type="component" value="Unassembled WGS sequence"/>
</dbReference>
<protein>
    <submittedName>
        <fullName evidence="16">TonB-dependent receptor</fullName>
    </submittedName>
</protein>
<dbReference type="Pfam" id="PF00593">
    <property type="entry name" value="TonB_dep_Rec_b-barrel"/>
    <property type="match status" value="1"/>
</dbReference>
<evidence type="ECO:0000256" key="8">
    <source>
        <dbReference type="PROSITE-ProRule" id="PRU01360"/>
    </source>
</evidence>
<feature type="domain" description="TonB-dependent receptor-like beta-barrel" evidence="11">
    <location>
        <begin position="460"/>
        <end position="833"/>
    </location>
</feature>
<dbReference type="Pfam" id="PF07715">
    <property type="entry name" value="Plug"/>
    <property type="match status" value="1"/>
</dbReference>
<dbReference type="InterPro" id="IPR000531">
    <property type="entry name" value="Beta-barrel_TonB"/>
</dbReference>
<dbReference type="Proteomes" id="UP001162960">
    <property type="component" value="Chromosome"/>
</dbReference>
<dbReference type="PROSITE" id="PS00448">
    <property type="entry name" value="CLOS_CELLULOSOME_RPT"/>
    <property type="match status" value="1"/>
</dbReference>
<evidence type="ECO:0000313" key="15">
    <source>
        <dbReference type="EMBL" id="MDC2234618.1"/>
    </source>
</evidence>
<dbReference type="InterPro" id="IPR002105">
    <property type="entry name" value="Dockerin_1_rpt"/>
</dbReference>
<evidence type="ECO:0000256" key="6">
    <source>
        <dbReference type="ARBA" id="ARBA00023136"/>
    </source>
</evidence>
<dbReference type="GO" id="GO:0000272">
    <property type="term" value="P:polysaccharide catabolic process"/>
    <property type="evidence" value="ECO:0007669"/>
    <property type="project" value="InterPro"/>
</dbReference>
<reference evidence="15" key="4">
    <citation type="submission" date="2022-10" db="EMBL/GenBank/DDBJ databases">
        <title>Human gut microbiome strain richness.</title>
        <authorList>
            <person name="Chen-Liaw A."/>
        </authorList>
    </citation>
    <scope>NUCLEOTIDE SEQUENCE</scope>
    <source>
        <strain evidence="15">1001283st1_A3_1001283B150304_161114</strain>
    </source>
</reference>
<proteinExistence type="inferred from homology"/>
<dbReference type="EMBL" id="JAQNVG010000003">
    <property type="protein sequence ID" value="MDC2234618.1"/>
    <property type="molecule type" value="Genomic_DNA"/>
</dbReference>
<dbReference type="GO" id="GO:0004553">
    <property type="term" value="F:hydrolase activity, hydrolyzing O-glycosyl compounds"/>
    <property type="evidence" value="ECO:0007669"/>
    <property type="project" value="InterPro"/>
</dbReference>
<dbReference type="InterPro" id="IPR037066">
    <property type="entry name" value="Plug_dom_sf"/>
</dbReference>
<organism evidence="16 19">
    <name type="scientific">Bacteroides thetaiotaomicron</name>
    <dbReference type="NCBI Taxonomy" id="818"/>
    <lineage>
        <taxon>Bacteria</taxon>
        <taxon>Pseudomonadati</taxon>
        <taxon>Bacteroidota</taxon>
        <taxon>Bacteroidia</taxon>
        <taxon>Bacteroidales</taxon>
        <taxon>Bacteroidaceae</taxon>
        <taxon>Bacteroides</taxon>
    </lineage>
</organism>
<comment type="subcellular location">
    <subcellularLocation>
        <location evidence="1 8">Cell outer membrane</location>
        <topology evidence="1 8">Multi-pass membrane protein</topology>
    </subcellularLocation>
</comment>
<dbReference type="DNASU" id="1072308"/>
<dbReference type="Pfam" id="PF13715">
    <property type="entry name" value="CarbopepD_reg_2"/>
    <property type="match status" value="1"/>
</dbReference>
<dbReference type="Proteomes" id="UP001156218">
    <property type="component" value="Chromosome"/>
</dbReference>
<evidence type="ECO:0000313" key="18">
    <source>
        <dbReference type="EMBL" id="UYU89225.1"/>
    </source>
</evidence>
<evidence type="ECO:0000256" key="9">
    <source>
        <dbReference type="RuleBase" id="RU003357"/>
    </source>
</evidence>